<accession>A0A1M6JS90</accession>
<dbReference type="PANTHER" id="PTHR43630">
    <property type="entry name" value="POLY-BETA-1,6-N-ACETYL-D-GLUCOSAMINE SYNTHASE"/>
    <property type="match status" value="1"/>
</dbReference>
<proteinExistence type="predicted"/>
<evidence type="ECO:0000313" key="4">
    <source>
        <dbReference type="Proteomes" id="UP000183952"/>
    </source>
</evidence>
<dbReference type="InterPro" id="IPR019734">
    <property type="entry name" value="TPR_rpt"/>
</dbReference>
<feature type="domain" description="Glycosyltransferase 2-like" evidence="2">
    <location>
        <begin position="4"/>
        <end position="100"/>
    </location>
</feature>
<dbReference type="OrthoDB" id="9815923at2"/>
<dbReference type="PROSITE" id="PS50005">
    <property type="entry name" value="TPR"/>
    <property type="match status" value="1"/>
</dbReference>
<keyword evidence="1" id="KW-0802">TPR repeat</keyword>
<dbReference type="GO" id="GO:0016740">
    <property type="term" value="F:transferase activity"/>
    <property type="evidence" value="ECO:0007669"/>
    <property type="project" value="UniProtKB-KW"/>
</dbReference>
<dbReference type="SUPFAM" id="SSF48452">
    <property type="entry name" value="TPR-like"/>
    <property type="match status" value="1"/>
</dbReference>
<organism evidence="3 4">
    <name type="scientific">Hathewaya proteolytica DSM 3090</name>
    <dbReference type="NCBI Taxonomy" id="1121331"/>
    <lineage>
        <taxon>Bacteria</taxon>
        <taxon>Bacillati</taxon>
        <taxon>Bacillota</taxon>
        <taxon>Clostridia</taxon>
        <taxon>Eubacteriales</taxon>
        <taxon>Clostridiaceae</taxon>
        <taxon>Hathewaya</taxon>
    </lineage>
</organism>
<dbReference type="SUPFAM" id="SSF53448">
    <property type="entry name" value="Nucleotide-diphospho-sugar transferases"/>
    <property type="match status" value="1"/>
</dbReference>
<dbReference type="STRING" id="1121331.SAMN02745248_00303"/>
<dbReference type="EMBL" id="FRAD01000003">
    <property type="protein sequence ID" value="SHJ49551.1"/>
    <property type="molecule type" value="Genomic_DNA"/>
</dbReference>
<dbReference type="Proteomes" id="UP000183952">
    <property type="component" value="Unassembled WGS sequence"/>
</dbReference>
<evidence type="ECO:0000259" key="2">
    <source>
        <dbReference type="Pfam" id="PF00535"/>
    </source>
</evidence>
<evidence type="ECO:0000256" key="1">
    <source>
        <dbReference type="PROSITE-ProRule" id="PRU00339"/>
    </source>
</evidence>
<gene>
    <name evidence="3" type="ORF">SAMN02745248_00303</name>
</gene>
<dbReference type="Gene3D" id="1.25.40.10">
    <property type="entry name" value="Tetratricopeptide repeat domain"/>
    <property type="match status" value="1"/>
</dbReference>
<dbReference type="RefSeq" id="WP_072901504.1">
    <property type="nucleotide sequence ID" value="NZ_FRAD01000003.1"/>
</dbReference>
<dbReference type="Pfam" id="PF00535">
    <property type="entry name" value="Glycos_transf_2"/>
    <property type="match status" value="1"/>
</dbReference>
<dbReference type="PANTHER" id="PTHR43630:SF2">
    <property type="entry name" value="GLYCOSYLTRANSFERASE"/>
    <property type="match status" value="1"/>
</dbReference>
<protein>
    <submittedName>
        <fullName evidence="3">Glycosyl transferase family 2</fullName>
    </submittedName>
</protein>
<dbReference type="Gene3D" id="3.90.550.10">
    <property type="entry name" value="Spore Coat Polysaccharide Biosynthesis Protein SpsA, Chain A"/>
    <property type="match status" value="1"/>
</dbReference>
<dbReference type="InterPro" id="IPR029044">
    <property type="entry name" value="Nucleotide-diphossugar_trans"/>
</dbReference>
<reference evidence="3 4" key="1">
    <citation type="submission" date="2016-11" db="EMBL/GenBank/DDBJ databases">
        <authorList>
            <person name="Jaros S."/>
            <person name="Januszkiewicz K."/>
            <person name="Wedrychowicz H."/>
        </authorList>
    </citation>
    <scope>NUCLEOTIDE SEQUENCE [LARGE SCALE GENOMIC DNA]</scope>
    <source>
        <strain evidence="3 4">DSM 3090</strain>
    </source>
</reference>
<keyword evidence="4" id="KW-1185">Reference proteome</keyword>
<keyword evidence="3" id="KW-0808">Transferase</keyword>
<evidence type="ECO:0000313" key="3">
    <source>
        <dbReference type="EMBL" id="SHJ49551.1"/>
    </source>
</evidence>
<dbReference type="InterPro" id="IPR011990">
    <property type="entry name" value="TPR-like_helical_dom_sf"/>
</dbReference>
<name>A0A1M6JS90_9CLOT</name>
<dbReference type="AlphaFoldDB" id="A0A1M6JS90"/>
<feature type="repeat" description="TPR" evidence="1">
    <location>
        <begin position="276"/>
        <end position="309"/>
    </location>
</feature>
<dbReference type="InterPro" id="IPR001173">
    <property type="entry name" value="Glyco_trans_2-like"/>
</dbReference>
<dbReference type="CDD" id="cd02511">
    <property type="entry name" value="Beta4Glucosyltransferase"/>
    <property type="match status" value="1"/>
</dbReference>
<sequence>MKLSICMMVKNEEKHLEECLKSLQPLRKAVSSELIIVDTGSADSTIEIAKKYTESVYFHEWNNNFSEMRNITINYAKGEWILIIDGDEVLEESEEIIKYFHSTVGDKFGAVALTVKNLLDEDKDYHYALLQSPRIFKNDGFFHYKGSVHNDPIFKGECLALNSVLIHYGYISTDEELMEKKYQRTKKMLEEELKKEPENIYYQYQLSVTYMMHKDYSKALNESLKAYKMFEKIKSNERKMYFYIIPNHIKTLLINGLYFEVEKISKEALKIEPDHIDIYFYLAQAQIKVEKYEDAIKTFKKYMDLCSNYEKLSIRFNPTMNIYTLASQNEGKYGIAYSLYKKKEFKEAIKYLKNIDIKSEPFYAGYKLFVEISFITKDLETLFQFYKNNIAQSSLEIQQNFFNEIEKNKNNLLTEEKIQLTSYFSGSDNSYFDLNRIRCAMYEKNEDIDTMIKEFIKKVKFDLLEEYYADIIYYFILYKKSVSHIVYDLSTKSIQLFMRYLFKNYSNFKELLQDYIIKNTSYNFVDLKSHIILQRCYLIMGNDVKEKNLYSSIFKAYIDNGKKYVTTVYTPFVIENELIREVQNEEDEFFIYMYLAENIKEQNQSEYIHYLRRAVAAYPYMKDGIELMLEEFNEEENSTLSEFEQYKIQIKDTIREFILKEDLDNANVLIDEYEKIVKDDVEILLLKSEIALAKLKEKNNSVNNYKM</sequence>